<organism evidence="1 2">
    <name type="scientific">Hypocrea atroviridis (strain ATCC 20476 / IMI 206040)</name>
    <name type="common">Trichoderma atroviride</name>
    <dbReference type="NCBI Taxonomy" id="452589"/>
    <lineage>
        <taxon>Eukaryota</taxon>
        <taxon>Fungi</taxon>
        <taxon>Dikarya</taxon>
        <taxon>Ascomycota</taxon>
        <taxon>Pezizomycotina</taxon>
        <taxon>Sordariomycetes</taxon>
        <taxon>Hypocreomycetidae</taxon>
        <taxon>Hypocreales</taxon>
        <taxon>Hypocreaceae</taxon>
        <taxon>Trichoderma</taxon>
    </lineage>
</organism>
<dbReference type="Proteomes" id="UP000005426">
    <property type="component" value="Unassembled WGS sequence"/>
</dbReference>
<name>G9NHL4_HYPAI</name>
<protein>
    <submittedName>
        <fullName evidence="1">Uncharacterized protein</fullName>
    </submittedName>
</protein>
<keyword evidence="2" id="KW-1185">Reference proteome</keyword>
<gene>
    <name evidence="1" type="ORF">TRIATDRAFT_160540</name>
</gene>
<sequence>MASERDAIQYYLGVPGASTTKLSRYGSRETLHPVDFPLKRLSLLLLSLSPLSLFAG</sequence>
<accession>G9NHL4</accession>
<dbReference type="AlphaFoldDB" id="G9NHL4"/>
<evidence type="ECO:0000313" key="2">
    <source>
        <dbReference type="Proteomes" id="UP000005426"/>
    </source>
</evidence>
<dbReference type="HOGENOM" id="CLU_3014433_0_0_1"/>
<comment type="caution">
    <text evidence="1">The sequence shown here is derived from an EMBL/GenBank/DDBJ whole genome shotgun (WGS) entry which is preliminary data.</text>
</comment>
<dbReference type="EMBL" id="ABDG02000015">
    <property type="protein sequence ID" value="EHK50106.1"/>
    <property type="molecule type" value="Genomic_DNA"/>
</dbReference>
<reference evidence="1 2" key="1">
    <citation type="journal article" date="2011" name="Genome Biol.">
        <title>Comparative genome sequence analysis underscores mycoparasitism as the ancestral life style of Trichoderma.</title>
        <authorList>
            <person name="Kubicek C.P."/>
            <person name="Herrera-Estrella A."/>
            <person name="Seidl-Seiboth V."/>
            <person name="Martinez D.A."/>
            <person name="Druzhinina I.S."/>
            <person name="Thon M."/>
            <person name="Zeilinger S."/>
            <person name="Casas-Flores S."/>
            <person name="Horwitz B.A."/>
            <person name="Mukherjee P.K."/>
            <person name="Mukherjee M."/>
            <person name="Kredics L."/>
            <person name="Alcaraz L.D."/>
            <person name="Aerts A."/>
            <person name="Antal Z."/>
            <person name="Atanasova L."/>
            <person name="Cervantes-Badillo M.G."/>
            <person name="Challacombe J."/>
            <person name="Chertkov O."/>
            <person name="McCluskey K."/>
            <person name="Coulpier F."/>
            <person name="Deshpande N."/>
            <person name="von Doehren H."/>
            <person name="Ebbole D.J."/>
            <person name="Esquivel-Naranjo E.U."/>
            <person name="Fekete E."/>
            <person name="Flipphi M."/>
            <person name="Glaser F."/>
            <person name="Gomez-Rodriguez E.Y."/>
            <person name="Gruber S."/>
            <person name="Han C."/>
            <person name="Henrissat B."/>
            <person name="Hermosa R."/>
            <person name="Hernandez-Onate M."/>
            <person name="Karaffa L."/>
            <person name="Kosti I."/>
            <person name="Le Crom S."/>
            <person name="Lindquist E."/>
            <person name="Lucas S."/>
            <person name="Luebeck M."/>
            <person name="Luebeck P.S."/>
            <person name="Margeot A."/>
            <person name="Metz B."/>
            <person name="Misra M."/>
            <person name="Nevalainen H."/>
            <person name="Omann M."/>
            <person name="Packer N."/>
            <person name="Perrone G."/>
            <person name="Uresti-Rivera E.E."/>
            <person name="Salamov A."/>
            <person name="Schmoll M."/>
            <person name="Seiboth B."/>
            <person name="Shapiro H."/>
            <person name="Sukno S."/>
            <person name="Tamayo-Ramos J.A."/>
            <person name="Tisch D."/>
            <person name="Wiest A."/>
            <person name="Wilkinson H.H."/>
            <person name="Zhang M."/>
            <person name="Coutinho P.M."/>
            <person name="Kenerley C.M."/>
            <person name="Monte E."/>
            <person name="Baker S.E."/>
            <person name="Grigoriev I.V."/>
        </authorList>
    </citation>
    <scope>NUCLEOTIDE SEQUENCE [LARGE SCALE GENOMIC DNA]</scope>
    <source>
        <strain evidence="2">ATCC 20476 / IMI 206040</strain>
    </source>
</reference>
<evidence type="ECO:0000313" key="1">
    <source>
        <dbReference type="EMBL" id="EHK50106.1"/>
    </source>
</evidence>
<proteinExistence type="predicted"/>